<dbReference type="EMBL" id="CAUYUJ010020379">
    <property type="protein sequence ID" value="CAK0897756.1"/>
    <property type="molecule type" value="Genomic_DNA"/>
</dbReference>
<sequence>VDAFFSYRPVVALPANFDQWRSHARHVLDRTGQGITQEAKDQILKYDNSDWTYRGDGSKDIIHFCPIDCDCGRTRQGALSKMKAVIKISIGANCPLALEYRWKHMEKANAWCYRGHPGARQTVKAGMIIDYMTKDPLGLSHRKVLTLQGPMQVFLDYVFKCEAVTTKFTNQACAVPGASAAIDGSILSSVHAALMESCRYNLAVLSGSRGRKVIISQAAAVRDFGHAMWDDIRRSCTRQGLFELCLLLLRSMGVAWRRLVHYFGQPKFQLLQVCGDLVTDLEIDRIVAPLREKKARCEKCLDPFTDVWLSRLCDEECRLKAQEALRLQIASTPVSSVAVEKKHLLGQEIRKPKSRGRAVQGAQLVRQTHHKLTMKVNAQKTSDIQNRVLKTAAARRSFGRLASSLSLSRRGVTDRAKEAKRYMRQPRAGLTRMSAWSLYKHINWTRGVKPFGAAGAAEQQRLSRDFKNITPATRAHYDAMAARGTTDRE</sequence>
<gene>
    <name evidence="1" type="ORF">PCOR1329_LOCUS75830</name>
</gene>
<evidence type="ECO:0000313" key="1">
    <source>
        <dbReference type="EMBL" id="CAK0897756.1"/>
    </source>
</evidence>
<name>A0ABN9XDR1_9DINO</name>
<accession>A0ABN9XDR1</accession>
<protein>
    <submittedName>
        <fullName evidence="1">Uncharacterized protein</fullName>
    </submittedName>
</protein>
<reference evidence="1" key="1">
    <citation type="submission" date="2023-10" db="EMBL/GenBank/DDBJ databases">
        <authorList>
            <person name="Chen Y."/>
            <person name="Shah S."/>
            <person name="Dougan E. K."/>
            <person name="Thang M."/>
            <person name="Chan C."/>
        </authorList>
    </citation>
    <scope>NUCLEOTIDE SEQUENCE [LARGE SCALE GENOMIC DNA]</scope>
</reference>
<feature type="non-terminal residue" evidence="1">
    <location>
        <position position="1"/>
    </location>
</feature>
<proteinExistence type="predicted"/>
<evidence type="ECO:0000313" key="2">
    <source>
        <dbReference type="Proteomes" id="UP001189429"/>
    </source>
</evidence>
<keyword evidence="2" id="KW-1185">Reference proteome</keyword>
<feature type="non-terminal residue" evidence="1">
    <location>
        <position position="489"/>
    </location>
</feature>
<dbReference type="Proteomes" id="UP001189429">
    <property type="component" value="Unassembled WGS sequence"/>
</dbReference>
<comment type="caution">
    <text evidence="1">The sequence shown here is derived from an EMBL/GenBank/DDBJ whole genome shotgun (WGS) entry which is preliminary data.</text>
</comment>
<organism evidence="1 2">
    <name type="scientific">Prorocentrum cordatum</name>
    <dbReference type="NCBI Taxonomy" id="2364126"/>
    <lineage>
        <taxon>Eukaryota</taxon>
        <taxon>Sar</taxon>
        <taxon>Alveolata</taxon>
        <taxon>Dinophyceae</taxon>
        <taxon>Prorocentrales</taxon>
        <taxon>Prorocentraceae</taxon>
        <taxon>Prorocentrum</taxon>
    </lineage>
</organism>